<comment type="caution">
    <text evidence="2">The sequence shown here is derived from an EMBL/GenBank/DDBJ whole genome shotgun (WGS) entry which is preliminary data.</text>
</comment>
<dbReference type="PANTHER" id="PTHR33990:SF1">
    <property type="entry name" value="PROTEIN YJDN"/>
    <property type="match status" value="1"/>
</dbReference>
<reference evidence="2" key="1">
    <citation type="submission" date="2021-03" db="EMBL/GenBank/DDBJ databases">
        <title>Proteiniclasticum marinus sp. nov., isolated from tidal flat sediment.</title>
        <authorList>
            <person name="Namirimu T."/>
            <person name="Yang J.-A."/>
            <person name="Yang S.-H."/>
            <person name="Kim Y.-J."/>
            <person name="Kwon K.K."/>
        </authorList>
    </citation>
    <scope>NUCLEOTIDE SEQUENCE</scope>
    <source>
        <strain evidence="2">SCR006</strain>
    </source>
</reference>
<evidence type="ECO:0000313" key="2">
    <source>
        <dbReference type="EMBL" id="MBO1266000.1"/>
    </source>
</evidence>
<evidence type="ECO:0000259" key="1">
    <source>
        <dbReference type="Pfam" id="PF06983"/>
    </source>
</evidence>
<accession>A0A939HEC8</accession>
<gene>
    <name evidence="2" type="ORF">J3A84_13255</name>
</gene>
<name>A0A939HEC8_9CLOT</name>
<dbReference type="Proteomes" id="UP000664218">
    <property type="component" value="Unassembled WGS sequence"/>
</dbReference>
<proteinExistence type="predicted"/>
<dbReference type="InterPro" id="IPR028973">
    <property type="entry name" value="PhnB-like"/>
</dbReference>
<feature type="domain" description="PhnB-like" evidence="1">
    <location>
        <begin position="4"/>
        <end position="132"/>
    </location>
</feature>
<dbReference type="EMBL" id="JAFNJU010000011">
    <property type="protein sequence ID" value="MBO1266000.1"/>
    <property type="molecule type" value="Genomic_DNA"/>
</dbReference>
<dbReference type="Pfam" id="PF06983">
    <property type="entry name" value="3-dmu-9_3-mt"/>
    <property type="match status" value="1"/>
</dbReference>
<evidence type="ECO:0000313" key="3">
    <source>
        <dbReference type="Proteomes" id="UP000664218"/>
    </source>
</evidence>
<dbReference type="RefSeq" id="WP_207600525.1">
    <property type="nucleotide sequence ID" value="NZ_JAFNJU010000011.1"/>
</dbReference>
<dbReference type="Gene3D" id="3.10.180.10">
    <property type="entry name" value="2,3-Dihydroxybiphenyl 1,2-Dioxygenase, domain 1"/>
    <property type="match status" value="1"/>
</dbReference>
<dbReference type="CDD" id="cd06588">
    <property type="entry name" value="PhnB_like"/>
    <property type="match status" value="1"/>
</dbReference>
<sequence>MGVQIFLNYNGNCREAAEYYSEIFDTKPPVFMTFGEGIREEDHSVPLEAMNLIMYTELEIEGDRIMMSDIFPGMEYKVGNNMNLTVICKDVETVTKYFYRMKEKGTVEMDLQETEWSPIYGSITDPYGIHWQFNASPEVGEFSIES</sequence>
<keyword evidence="3" id="KW-1185">Reference proteome</keyword>
<dbReference type="InterPro" id="IPR029068">
    <property type="entry name" value="Glyas_Bleomycin-R_OHBP_Dase"/>
</dbReference>
<protein>
    <submittedName>
        <fullName evidence="2">VOC family protein</fullName>
    </submittedName>
</protein>
<dbReference type="SUPFAM" id="SSF54593">
    <property type="entry name" value="Glyoxalase/Bleomycin resistance protein/Dihydroxybiphenyl dioxygenase"/>
    <property type="match status" value="1"/>
</dbReference>
<organism evidence="2 3">
    <name type="scientific">Proteiniclasticum aestuarii</name>
    <dbReference type="NCBI Taxonomy" id="2817862"/>
    <lineage>
        <taxon>Bacteria</taxon>
        <taxon>Bacillati</taxon>
        <taxon>Bacillota</taxon>
        <taxon>Clostridia</taxon>
        <taxon>Eubacteriales</taxon>
        <taxon>Clostridiaceae</taxon>
        <taxon>Proteiniclasticum</taxon>
    </lineage>
</organism>
<dbReference type="PANTHER" id="PTHR33990">
    <property type="entry name" value="PROTEIN YJDN-RELATED"/>
    <property type="match status" value="1"/>
</dbReference>
<dbReference type="AlphaFoldDB" id="A0A939HEC8"/>